<comment type="caution">
    <text evidence="1">The sequence shown here is derived from an EMBL/GenBank/DDBJ whole genome shotgun (WGS) entry which is preliminary data.</text>
</comment>
<accession>A0A9X8UH48</accession>
<sequence length="43" mass="5022">MEKPDIWCDEDYGQVEIRIEEVLRRAGISKNRLRTLRLCSAAS</sequence>
<protein>
    <submittedName>
        <fullName evidence="1">Uncharacterized protein</fullName>
    </submittedName>
</protein>
<organism evidence="1 2">
    <name type="scientific">Harryflintia acetispora</name>
    <dbReference type="NCBI Taxonomy" id="1849041"/>
    <lineage>
        <taxon>Bacteria</taxon>
        <taxon>Bacillati</taxon>
        <taxon>Bacillota</taxon>
        <taxon>Clostridia</taxon>
        <taxon>Eubacteriales</taxon>
        <taxon>Oscillospiraceae</taxon>
        <taxon>Harryflintia</taxon>
    </lineage>
</organism>
<name>A0A9X8UH48_9FIRM</name>
<dbReference type="EMBL" id="SLUK01000013">
    <property type="protein sequence ID" value="TCL41543.1"/>
    <property type="molecule type" value="Genomic_DNA"/>
</dbReference>
<dbReference type="Proteomes" id="UP000294682">
    <property type="component" value="Unassembled WGS sequence"/>
</dbReference>
<proteinExistence type="predicted"/>
<dbReference type="AlphaFoldDB" id="A0A9X8UH48"/>
<dbReference type="RefSeq" id="WP_286170889.1">
    <property type="nucleotide sequence ID" value="NZ_SLUK01000013.1"/>
</dbReference>
<reference evidence="1 2" key="1">
    <citation type="submission" date="2019-03" db="EMBL/GenBank/DDBJ databases">
        <title>Genomic Encyclopedia of Type Strains, Phase IV (KMG-IV): sequencing the most valuable type-strain genomes for metagenomic binning, comparative biology and taxonomic classification.</title>
        <authorList>
            <person name="Goeker M."/>
        </authorList>
    </citation>
    <scope>NUCLEOTIDE SEQUENCE [LARGE SCALE GENOMIC DNA]</scope>
    <source>
        <strain evidence="1 2">DSM 100433</strain>
    </source>
</reference>
<evidence type="ECO:0000313" key="1">
    <source>
        <dbReference type="EMBL" id="TCL41543.1"/>
    </source>
</evidence>
<keyword evidence="2" id="KW-1185">Reference proteome</keyword>
<evidence type="ECO:0000313" key="2">
    <source>
        <dbReference type="Proteomes" id="UP000294682"/>
    </source>
</evidence>
<gene>
    <name evidence="1" type="ORF">EDD78_11316</name>
</gene>